<gene>
    <name evidence="3" type="ORF">CUR86_16990</name>
</gene>
<dbReference type="PROSITE" id="PS50921">
    <property type="entry name" value="ANTAR"/>
    <property type="match status" value="1"/>
</dbReference>
<evidence type="ECO:0000313" key="4">
    <source>
        <dbReference type="Proteomes" id="UP001162135"/>
    </source>
</evidence>
<proteinExistence type="predicted"/>
<dbReference type="InterPro" id="IPR005561">
    <property type="entry name" value="ANTAR"/>
</dbReference>
<accession>A0ABT6I895</accession>
<dbReference type="InterPro" id="IPR011006">
    <property type="entry name" value="CheY-like_superfamily"/>
</dbReference>
<organism evidence="3 4">
    <name type="scientific">Salinicola acroporae</name>
    <dbReference type="NCBI Taxonomy" id="1541440"/>
    <lineage>
        <taxon>Bacteria</taxon>
        <taxon>Pseudomonadati</taxon>
        <taxon>Pseudomonadota</taxon>
        <taxon>Gammaproteobacteria</taxon>
        <taxon>Oceanospirillales</taxon>
        <taxon>Halomonadaceae</taxon>
        <taxon>Salinicola</taxon>
    </lineage>
</organism>
<keyword evidence="1" id="KW-0175">Coiled coil</keyword>
<feature type="domain" description="ANTAR" evidence="2">
    <location>
        <begin position="359"/>
        <end position="420"/>
    </location>
</feature>
<evidence type="ECO:0000259" key="2">
    <source>
        <dbReference type="PROSITE" id="PS50921"/>
    </source>
</evidence>
<dbReference type="InterPro" id="IPR013587">
    <property type="entry name" value="Nitrate/nitrite_sensing"/>
</dbReference>
<protein>
    <submittedName>
        <fullName evidence="3">Response regulator receiver protein</fullName>
    </submittedName>
</protein>
<dbReference type="Gene3D" id="1.10.10.10">
    <property type="entry name" value="Winged helix-like DNA-binding domain superfamily/Winged helix DNA-binding domain"/>
    <property type="match status" value="1"/>
</dbReference>
<reference evidence="3" key="1">
    <citation type="journal article" date="2015" name="Antonie Van Leeuwenhoek">
        <title>Comparative 16S rRNA signatures and multilocus sequence analysis for the genus Salinicola and description of Salinicola acroporae sp. nov., isolated from coral Acropora digitifera.</title>
        <authorList>
            <person name="Lepcha R.T."/>
            <person name="Poddar A."/>
            <person name="Schumann P."/>
            <person name="Das S.K."/>
        </authorList>
    </citation>
    <scope>NUCLEOTIDE SEQUENCE</scope>
    <source>
        <strain evidence="3">S4-41</strain>
    </source>
</reference>
<dbReference type="EMBL" id="PGFS01000001">
    <property type="protein sequence ID" value="MDH4573949.1"/>
    <property type="molecule type" value="Genomic_DNA"/>
</dbReference>
<sequence length="431" mass="48422">MNAIDRLLRAAKISEIEQLTGLAETAAVVGDITRFVHALQRERGASSIYLGSGGLRFTRQRHQRIADSLQAETTLRQRLEEWATPNEADRISHRLAGARLLTRVAAVWHGLDALPGIRLDIDAQRLTADDAVRLFNRLISNLLSVIFEAADTASDAEITRVLVCLFHFIQGKELAGQERACGAFGFTSGAFDEAHCHTMRQLIDAQHRCFETFAEFASADLISCWRHELDQPIHAAIVRLRELATLDAPLPDDLDAPGEQWYAIATQRIDAMKGIEDRLVEELQHNCRERIAQTERDIEDASDRQGALNGEQWVTPVNLLMSAPEADQASNLGALTANAMDSRFSRSLIELVQLQNARLQQISDELESTRRTLRDRKRIDRAKGLLMTHRQLSEDEAYRLLRKTAMDQSKPLIEVAQNVIDLVEMLSSKHL</sequence>
<dbReference type="Pfam" id="PF03861">
    <property type="entry name" value="ANTAR"/>
    <property type="match status" value="1"/>
</dbReference>
<dbReference type="Proteomes" id="UP001162135">
    <property type="component" value="Unassembled WGS sequence"/>
</dbReference>
<dbReference type="InterPro" id="IPR036388">
    <property type="entry name" value="WH-like_DNA-bd_sf"/>
</dbReference>
<comment type="caution">
    <text evidence="3">The sequence shown here is derived from an EMBL/GenBank/DDBJ whole genome shotgun (WGS) entry which is preliminary data.</text>
</comment>
<feature type="coiled-coil region" evidence="1">
    <location>
        <begin position="284"/>
        <end position="311"/>
    </location>
</feature>
<dbReference type="SMART" id="SM01012">
    <property type="entry name" value="ANTAR"/>
    <property type="match status" value="1"/>
</dbReference>
<name>A0ABT6I895_9GAMM</name>
<feature type="coiled-coil region" evidence="1">
    <location>
        <begin position="349"/>
        <end position="376"/>
    </location>
</feature>
<keyword evidence="4" id="KW-1185">Reference proteome</keyword>
<evidence type="ECO:0000313" key="3">
    <source>
        <dbReference type="EMBL" id="MDH4573949.1"/>
    </source>
</evidence>
<dbReference type="Pfam" id="PF08376">
    <property type="entry name" value="NIT"/>
    <property type="match status" value="1"/>
</dbReference>
<dbReference type="SUPFAM" id="SSF52172">
    <property type="entry name" value="CheY-like"/>
    <property type="match status" value="1"/>
</dbReference>
<reference evidence="3" key="2">
    <citation type="submission" date="2017-11" db="EMBL/GenBank/DDBJ databases">
        <authorList>
            <person name="Das S.K."/>
        </authorList>
    </citation>
    <scope>NUCLEOTIDE SEQUENCE</scope>
    <source>
        <strain evidence="3">S4-41</strain>
    </source>
</reference>
<evidence type="ECO:0000256" key="1">
    <source>
        <dbReference type="SAM" id="Coils"/>
    </source>
</evidence>
<dbReference type="RefSeq" id="WP_110717515.1">
    <property type="nucleotide sequence ID" value="NZ_PGFS01000001.1"/>
</dbReference>